<feature type="domain" description="Glucose-methanol-choline oxidoreductase N-terminal" evidence="6">
    <location>
        <begin position="16"/>
        <end position="315"/>
    </location>
</feature>
<dbReference type="PANTHER" id="PTHR42784:SF1">
    <property type="entry name" value="PYRANOSE 2-OXIDASE"/>
    <property type="match status" value="1"/>
</dbReference>
<feature type="domain" description="Glucose-methanol-choline oxidoreductase C-terminal" evidence="7">
    <location>
        <begin position="439"/>
        <end position="558"/>
    </location>
</feature>
<keyword evidence="4" id="KW-0274">FAD</keyword>
<gene>
    <name evidence="8" type="ORF">L2737_11960</name>
</gene>
<keyword evidence="5" id="KW-0560">Oxidoreductase</keyword>
<evidence type="ECO:0000256" key="2">
    <source>
        <dbReference type="ARBA" id="ARBA00010790"/>
    </source>
</evidence>
<dbReference type="Gene3D" id="3.50.50.60">
    <property type="entry name" value="FAD/NAD(P)-binding domain"/>
    <property type="match status" value="2"/>
</dbReference>
<sequence>MKAHNMDFDVIVVGSGMSGGIAAKEFCEKGYKTLVLDRGEPIEHGQYKTEGLAPWQLPYRGEVLTEFKLQQHIQKNIYIYNDFTKHHLINDLENPYEQKQPFIWYRSATVGGKSLIWGRQSYRWCEQDFKANKRDGHGVDWPVRYPDIAPWYDHIEPFVGISGSYENLPQLPDGKFLPPQSLNVVERDMKAKVEQAYPERKFIPARMANLSKANKVHTDLGRVQCQARSECSRGCSFGGYYSSNSAALPAAKRTGNLTLIANAQVQEVLYDDVACKATGVRYVDSKTGKSHSISAKVVFMCASTLGSVQILLNSKSTTFPNGIGNRYDILGRYIMDHCGGGGASGKISGYLDDYYKGRRPGGVYIPRFRNLENTLSIAKSTNNQTENGFLRGYGFQGGASRSGWQWAKNGQGVGVDFKAKVSQPGNWYFSMWGFGEVLPRFENRVMLHSTKTDQWGLPILVTDVVYKDNEKNMVDDMTATAVEILVAAGLEDIKGFEGYAPPGGAIHEMGGCCMGHDVTSSYLNKWNQCHEVANLFVTDGSAFSSTSCVNPSITFMAFTARAVDYADKQLKAGIL</sequence>
<dbReference type="InterPro" id="IPR007867">
    <property type="entry name" value="GMC_OxRtase_C"/>
</dbReference>
<evidence type="ECO:0000256" key="5">
    <source>
        <dbReference type="ARBA" id="ARBA00023002"/>
    </source>
</evidence>
<evidence type="ECO:0000256" key="4">
    <source>
        <dbReference type="ARBA" id="ARBA00022827"/>
    </source>
</evidence>
<evidence type="ECO:0000259" key="7">
    <source>
        <dbReference type="Pfam" id="PF05199"/>
    </source>
</evidence>
<dbReference type="EMBL" id="JAKIKU010000005">
    <property type="protein sequence ID" value="MCL1046041.1"/>
    <property type="molecule type" value="Genomic_DNA"/>
</dbReference>
<evidence type="ECO:0000259" key="6">
    <source>
        <dbReference type="Pfam" id="PF00732"/>
    </source>
</evidence>
<dbReference type="SUPFAM" id="SSF51905">
    <property type="entry name" value="FAD/NAD(P)-binding domain"/>
    <property type="match status" value="1"/>
</dbReference>
<comment type="similarity">
    <text evidence="2">Belongs to the GMC oxidoreductase family.</text>
</comment>
<comment type="caution">
    <text evidence="8">The sequence shown here is derived from an EMBL/GenBank/DDBJ whole genome shotgun (WGS) entry which is preliminary data.</text>
</comment>
<evidence type="ECO:0000313" key="9">
    <source>
        <dbReference type="Proteomes" id="UP001202134"/>
    </source>
</evidence>
<reference evidence="8 9" key="1">
    <citation type="submission" date="2022-01" db="EMBL/GenBank/DDBJ databases">
        <title>Whole genome-based taxonomy of the Shewanellaceae.</title>
        <authorList>
            <person name="Martin-Rodriguez A.J."/>
        </authorList>
    </citation>
    <scope>NUCLEOTIDE SEQUENCE [LARGE SCALE GENOMIC DNA]</scope>
    <source>
        <strain evidence="8 9">DSM 24955</strain>
    </source>
</reference>
<dbReference type="RefSeq" id="WP_248955851.1">
    <property type="nucleotide sequence ID" value="NZ_JAKIKU010000005.1"/>
</dbReference>
<keyword evidence="9" id="KW-1185">Reference proteome</keyword>
<evidence type="ECO:0000256" key="3">
    <source>
        <dbReference type="ARBA" id="ARBA00022630"/>
    </source>
</evidence>
<comment type="cofactor">
    <cofactor evidence="1">
        <name>FAD</name>
        <dbReference type="ChEBI" id="CHEBI:57692"/>
    </cofactor>
</comment>
<keyword evidence="3" id="KW-0285">Flavoprotein</keyword>
<organism evidence="8 9">
    <name type="scientific">Shewanella electrodiphila</name>
    <dbReference type="NCBI Taxonomy" id="934143"/>
    <lineage>
        <taxon>Bacteria</taxon>
        <taxon>Pseudomonadati</taxon>
        <taxon>Pseudomonadota</taxon>
        <taxon>Gammaproteobacteria</taxon>
        <taxon>Alteromonadales</taxon>
        <taxon>Shewanellaceae</taxon>
        <taxon>Shewanella</taxon>
    </lineage>
</organism>
<dbReference type="InterPro" id="IPR036188">
    <property type="entry name" value="FAD/NAD-bd_sf"/>
</dbReference>
<dbReference type="PANTHER" id="PTHR42784">
    <property type="entry name" value="PYRANOSE 2-OXIDASE"/>
    <property type="match status" value="1"/>
</dbReference>
<dbReference type="Proteomes" id="UP001202134">
    <property type="component" value="Unassembled WGS sequence"/>
</dbReference>
<protein>
    <submittedName>
        <fullName evidence="8">GMC family oxidoreductase</fullName>
    </submittedName>
</protein>
<evidence type="ECO:0000313" key="8">
    <source>
        <dbReference type="EMBL" id="MCL1046041.1"/>
    </source>
</evidence>
<dbReference type="Pfam" id="PF05199">
    <property type="entry name" value="GMC_oxred_C"/>
    <property type="match status" value="1"/>
</dbReference>
<proteinExistence type="inferred from homology"/>
<dbReference type="Pfam" id="PF00732">
    <property type="entry name" value="GMC_oxred_N"/>
    <property type="match status" value="1"/>
</dbReference>
<dbReference type="SUPFAM" id="SSF54373">
    <property type="entry name" value="FAD-linked reductases, C-terminal domain"/>
    <property type="match status" value="1"/>
</dbReference>
<dbReference type="InterPro" id="IPR051473">
    <property type="entry name" value="P2Ox-like"/>
</dbReference>
<dbReference type="InterPro" id="IPR000172">
    <property type="entry name" value="GMC_OxRdtase_N"/>
</dbReference>
<name>A0ABT0KQA9_9GAMM</name>
<evidence type="ECO:0000256" key="1">
    <source>
        <dbReference type="ARBA" id="ARBA00001974"/>
    </source>
</evidence>
<accession>A0ABT0KQA9</accession>